<gene>
    <name evidence="9" type="ORF">Prudu_008962</name>
</gene>
<dbReference type="EC" id="2.4.1.15" evidence="3"/>
<dbReference type="Pfam" id="PF02358">
    <property type="entry name" value="Trehalose_PPase"/>
    <property type="match status" value="1"/>
</dbReference>
<evidence type="ECO:0000256" key="5">
    <source>
        <dbReference type="ARBA" id="ARBA00022676"/>
    </source>
</evidence>
<dbReference type="SUPFAM" id="SSF56784">
    <property type="entry name" value="HAD-like"/>
    <property type="match status" value="1"/>
</dbReference>
<dbReference type="EMBL" id="AP019299">
    <property type="protein sequence ID" value="BBG99313.1"/>
    <property type="molecule type" value="Genomic_DNA"/>
</dbReference>
<dbReference type="NCBIfam" id="TIGR00685">
    <property type="entry name" value="T6PP"/>
    <property type="match status" value="1"/>
</dbReference>
<dbReference type="FunFam" id="3.40.50.1000:FF:000054">
    <property type="entry name" value="alpha,alpha-trehalose-phosphate synthase [UDP-forming] 6"/>
    <property type="match status" value="1"/>
</dbReference>
<evidence type="ECO:0000256" key="8">
    <source>
        <dbReference type="SAM" id="MobiDB-lite"/>
    </source>
</evidence>
<comment type="catalytic activity">
    <reaction evidence="7">
        <text>D-glucose 6-phosphate + UDP-alpha-D-glucose = alpha,alpha-trehalose 6-phosphate + UDP + H(+)</text>
        <dbReference type="Rhea" id="RHEA:18889"/>
        <dbReference type="ChEBI" id="CHEBI:15378"/>
        <dbReference type="ChEBI" id="CHEBI:58223"/>
        <dbReference type="ChEBI" id="CHEBI:58429"/>
        <dbReference type="ChEBI" id="CHEBI:58885"/>
        <dbReference type="ChEBI" id="CHEBI:61548"/>
        <dbReference type="EC" id="2.4.1.15"/>
    </reaction>
</comment>
<dbReference type="GO" id="GO:0005829">
    <property type="term" value="C:cytosol"/>
    <property type="evidence" value="ECO:0007669"/>
    <property type="project" value="TreeGrafter"/>
</dbReference>
<comment type="similarity">
    <text evidence="1">In the N-terminal section; belongs to the glycosyltransferase 20 family.</text>
</comment>
<keyword evidence="6" id="KW-0808">Transferase</keyword>
<organism evidence="9">
    <name type="scientific">Prunus dulcis</name>
    <name type="common">Almond</name>
    <name type="synonym">Amygdalus dulcis</name>
    <dbReference type="NCBI Taxonomy" id="3755"/>
    <lineage>
        <taxon>Eukaryota</taxon>
        <taxon>Viridiplantae</taxon>
        <taxon>Streptophyta</taxon>
        <taxon>Embryophyta</taxon>
        <taxon>Tracheophyta</taxon>
        <taxon>Spermatophyta</taxon>
        <taxon>Magnoliopsida</taxon>
        <taxon>eudicotyledons</taxon>
        <taxon>Gunneridae</taxon>
        <taxon>Pentapetalae</taxon>
        <taxon>rosids</taxon>
        <taxon>fabids</taxon>
        <taxon>Rosales</taxon>
        <taxon>Rosaceae</taxon>
        <taxon>Amygdaloideae</taxon>
        <taxon>Amygdaleae</taxon>
        <taxon>Prunus</taxon>
    </lineage>
</organism>
<evidence type="ECO:0000256" key="7">
    <source>
        <dbReference type="ARBA" id="ARBA00048039"/>
    </source>
</evidence>
<dbReference type="Gene3D" id="3.40.50.1000">
    <property type="entry name" value="HAD superfamily/HAD-like"/>
    <property type="match status" value="2"/>
</dbReference>
<evidence type="ECO:0000313" key="9">
    <source>
        <dbReference type="EMBL" id="BBG99313.1"/>
    </source>
</evidence>
<dbReference type="InterPro" id="IPR023214">
    <property type="entry name" value="HAD_sf"/>
</dbReference>
<keyword evidence="4" id="KW-0597">Phosphoprotein</keyword>
<sequence length="870" mass="99118">MIYSLVRLSIYKGCEIMSKSYVNLLDLASGNFPTMEGKRRRFPRVNTAPGNLSDVDDDQARSVSSDQPSSIASDRMIIVANQLPVKANRREDNKGWIFSWNEDALLLHLKDGLPEDMEVLYVGSLKVSVDPREQDDVSQVLLDKFRCVPTFLPPDILSKFYDGFCKRHLWPLFHYMLPFSADQGGRFDRSLWEAYISANKLFFQKVVELINPDEDYVWIHDYHLMVLPTFLRRRFNRVRIGFFLHSPFPSSEIYSTLTVREEILKALLNSDVIGFHTFDYARHFLTCCSRMLGLAYQSKRGYLGLEFYGRTIRIKIMPVGVHMDWIESVMKVADEESKMAELKQKFLGKTMLLGVDDTDIFKGINLKLLAMEQMLKQHPRWQGKAVLVQILNPARGKGIDFEEILAEIQESCRRINEQFGRPGYEPIILIDRAVSINERICYYNIAECVVVTAVRDGMNLTPYEYVVCRQGITGSKSCSNFDGPKKSMLVVSEFIGCSPSLSGAIRINPWNVETTGEAMNVAISMLDSEKELRHEKHYRYVSTHDVAYWSRSFLQDMQRACADHFKRRCWGIGFGFGFRVVALDPNFRKLSLDAIISAYRGAQTRAILLDYDGTVMPQNSIDKSPSQKVISIMNTLCTDPKNTVFIVTGRGRESLSKWFSPCQRLGIAAEHGYFLRWSQNQEWEICRQGFEFGWMKIVEPVMQLYTESTDGSSIETKESALVWQYRDADPGFGSSQAKEMLDHLESVLANEPVAVKKGQFIVEVKPQEVSKGHVAEKIFSSMAENGKHADFVLCIGDDRSDEDMFEIFDNAMLRSILSPNPSVFACTVGQKPSKATYYLDDTTEVINMLECLSEAFDSLPPVEEGCESSP</sequence>
<accession>A0A4Y1R5E9</accession>
<dbReference type="InterPro" id="IPR003337">
    <property type="entry name" value="Trehalose_PPase"/>
</dbReference>
<feature type="region of interest" description="Disordered" evidence="8">
    <location>
        <begin position="39"/>
        <end position="69"/>
    </location>
</feature>
<dbReference type="Pfam" id="PF00982">
    <property type="entry name" value="Glyco_transf_20"/>
    <property type="match status" value="1"/>
</dbReference>
<dbReference type="GO" id="GO:0005992">
    <property type="term" value="P:trehalose biosynthetic process"/>
    <property type="evidence" value="ECO:0007669"/>
    <property type="project" value="InterPro"/>
</dbReference>
<dbReference type="GO" id="GO:0004805">
    <property type="term" value="F:trehalose-phosphatase activity"/>
    <property type="evidence" value="ECO:0007669"/>
    <property type="project" value="TreeGrafter"/>
</dbReference>
<evidence type="ECO:0000256" key="6">
    <source>
        <dbReference type="ARBA" id="ARBA00022679"/>
    </source>
</evidence>
<name>A0A4Y1R5E9_PRUDU</name>
<dbReference type="SUPFAM" id="SSF53756">
    <property type="entry name" value="UDP-Glycosyltransferase/glycogen phosphorylase"/>
    <property type="match status" value="1"/>
</dbReference>
<evidence type="ECO:0000256" key="2">
    <source>
        <dbReference type="ARBA" id="ARBA00006330"/>
    </source>
</evidence>
<evidence type="ECO:0000256" key="1">
    <source>
        <dbReference type="ARBA" id="ARBA00005409"/>
    </source>
</evidence>
<dbReference type="InterPro" id="IPR006379">
    <property type="entry name" value="HAD-SF_hydro_IIB"/>
</dbReference>
<keyword evidence="5" id="KW-0328">Glycosyltransferase</keyword>
<dbReference type="CDD" id="cd01627">
    <property type="entry name" value="HAD_TPP"/>
    <property type="match status" value="1"/>
</dbReference>
<dbReference type="NCBIfam" id="TIGR01484">
    <property type="entry name" value="HAD-SF-IIB"/>
    <property type="match status" value="1"/>
</dbReference>
<protein>
    <recommendedName>
        <fullName evidence="3">alpha,alpha-trehalose-phosphate synthase (UDP-forming)</fullName>
        <ecNumber evidence="3">2.4.1.15</ecNumber>
    </recommendedName>
</protein>
<dbReference type="FunFam" id="3.40.50.1000:FF:000052">
    <property type="entry name" value="Alpha,alpha-trehalose-phosphate synthase [UDP-forming] 6"/>
    <property type="match status" value="1"/>
</dbReference>
<comment type="similarity">
    <text evidence="2">In the C-terminal section; belongs to the trehalose phosphatase family.</text>
</comment>
<dbReference type="PANTHER" id="PTHR10788:SF116">
    <property type="entry name" value="ALPHA,ALPHA-TREHALOSE-PHOSPHATE SYNTHASE [UDP-FORMING] 7-RELATED"/>
    <property type="match status" value="1"/>
</dbReference>
<dbReference type="PANTHER" id="PTHR10788">
    <property type="entry name" value="TREHALOSE-6-PHOSPHATE SYNTHASE"/>
    <property type="match status" value="1"/>
</dbReference>
<dbReference type="Gene3D" id="3.40.50.2000">
    <property type="entry name" value="Glycogen Phosphorylase B"/>
    <property type="match status" value="2"/>
</dbReference>
<dbReference type="InterPro" id="IPR001830">
    <property type="entry name" value="Glyco_trans_20"/>
</dbReference>
<dbReference type="FunFam" id="3.40.50.2000:FF:000017">
    <property type="entry name" value="alpha,alpha-trehalose-phosphate synthase [UDP-forming] 6"/>
    <property type="match status" value="1"/>
</dbReference>
<dbReference type="AlphaFoldDB" id="A0A4Y1R5E9"/>
<evidence type="ECO:0000256" key="4">
    <source>
        <dbReference type="ARBA" id="ARBA00022553"/>
    </source>
</evidence>
<dbReference type="InterPro" id="IPR036412">
    <property type="entry name" value="HAD-like_sf"/>
</dbReference>
<reference evidence="9" key="1">
    <citation type="journal article" date="2019" name="Science">
        <title>Mutation of a bHLH transcription factor allowed almond domestication.</title>
        <authorList>
            <person name="Sanchez-Perez R."/>
            <person name="Pavan S."/>
            <person name="Mazzeo R."/>
            <person name="Moldovan C."/>
            <person name="Aiese Cigliano R."/>
            <person name="Del Cueto J."/>
            <person name="Ricciardi F."/>
            <person name="Lotti C."/>
            <person name="Ricciardi L."/>
            <person name="Dicenta F."/>
            <person name="Lopez-Marques R.L."/>
            <person name="Lindberg Moller B."/>
        </authorList>
    </citation>
    <scope>NUCLEOTIDE SEQUENCE</scope>
</reference>
<dbReference type="CDD" id="cd03788">
    <property type="entry name" value="GT20_TPS"/>
    <property type="match status" value="1"/>
</dbReference>
<evidence type="ECO:0000256" key="3">
    <source>
        <dbReference type="ARBA" id="ARBA00012538"/>
    </source>
</evidence>
<proteinExistence type="inferred from homology"/>
<dbReference type="FunFam" id="3.40.50.2000:FF:000010">
    <property type="entry name" value="Alpha,alpha-trehalose-phosphate synthase"/>
    <property type="match status" value="1"/>
</dbReference>
<dbReference type="GO" id="GO:0003825">
    <property type="term" value="F:alpha,alpha-trehalose-phosphate synthase (UDP-forming) activity"/>
    <property type="evidence" value="ECO:0007669"/>
    <property type="project" value="UniProtKB-EC"/>
</dbReference>